<evidence type="ECO:0000256" key="2">
    <source>
        <dbReference type="ARBA" id="ARBA00022771"/>
    </source>
</evidence>
<evidence type="ECO:0000256" key="4">
    <source>
        <dbReference type="PROSITE-ProRule" id="PRU00510"/>
    </source>
</evidence>
<feature type="domain" description="Zinc finger DksA/TraR C4-type" evidence="5">
    <location>
        <begin position="36"/>
        <end position="67"/>
    </location>
</feature>
<proteinExistence type="predicted"/>
<gene>
    <name evidence="6" type="ORF">HWD57_10975</name>
</gene>
<keyword evidence="3" id="KW-0862">Zinc</keyword>
<evidence type="ECO:0000256" key="1">
    <source>
        <dbReference type="ARBA" id="ARBA00022723"/>
    </source>
</evidence>
<organism evidence="6 7">
    <name type="scientific">Candidatus Accumulibacter cognatus</name>
    <dbReference type="NCBI Taxonomy" id="2954383"/>
    <lineage>
        <taxon>Bacteria</taxon>
        <taxon>Pseudomonadati</taxon>
        <taxon>Pseudomonadota</taxon>
        <taxon>Betaproteobacteria</taxon>
        <taxon>Candidatus Accumulibacter</taxon>
    </lineage>
</organism>
<dbReference type="PANTHER" id="PTHR38777">
    <property type="entry name" value="FELS-2 PROPHAGE PROTEIN"/>
    <property type="match status" value="1"/>
</dbReference>
<evidence type="ECO:0000313" key="6">
    <source>
        <dbReference type="EMBL" id="QLH50244.1"/>
    </source>
</evidence>
<keyword evidence="2" id="KW-0863">Zinc-finger</keyword>
<name>A0A7D5SEP6_9PROT</name>
<sequence length="80" mass="8715">MSDFADLASEREQELRDDALAAQQRRRPVVAETADTCAICDEPIPLARQHALPGVQTCIDCQQELERALLRGALPLGGSL</sequence>
<dbReference type="KEGG" id="acog:HWD57_10975"/>
<dbReference type="NCBIfam" id="TIGR02419">
    <property type="entry name" value="C4_traR_proteo"/>
    <property type="match status" value="1"/>
</dbReference>
<dbReference type="PANTHER" id="PTHR38777:SF1">
    <property type="entry name" value="DNAK SUPPRESSOR PROTEIN"/>
    <property type="match status" value="1"/>
</dbReference>
<evidence type="ECO:0000259" key="5">
    <source>
        <dbReference type="Pfam" id="PF01258"/>
    </source>
</evidence>
<dbReference type="InterPro" id="IPR012783">
    <property type="entry name" value="Znf_C4_TraR"/>
</dbReference>
<dbReference type="GO" id="GO:1900378">
    <property type="term" value="P:positive regulation of secondary metabolite biosynthetic process"/>
    <property type="evidence" value="ECO:0007669"/>
    <property type="project" value="TreeGrafter"/>
</dbReference>
<dbReference type="Pfam" id="PF01258">
    <property type="entry name" value="zf-dskA_traR"/>
    <property type="match status" value="1"/>
</dbReference>
<dbReference type="InterPro" id="IPR000962">
    <property type="entry name" value="Znf_DskA_TraR"/>
</dbReference>
<dbReference type="AlphaFoldDB" id="A0A7D5SEP6"/>
<evidence type="ECO:0000313" key="7">
    <source>
        <dbReference type="Proteomes" id="UP000509684"/>
    </source>
</evidence>
<dbReference type="EMBL" id="CP058708">
    <property type="protein sequence ID" value="QLH50244.1"/>
    <property type="molecule type" value="Genomic_DNA"/>
</dbReference>
<dbReference type="GO" id="GO:0008270">
    <property type="term" value="F:zinc ion binding"/>
    <property type="evidence" value="ECO:0007669"/>
    <property type="project" value="UniProtKB-KW"/>
</dbReference>
<dbReference type="PROSITE" id="PS51128">
    <property type="entry name" value="ZF_DKSA_2"/>
    <property type="match status" value="1"/>
</dbReference>
<dbReference type="SUPFAM" id="SSF57716">
    <property type="entry name" value="Glucocorticoid receptor-like (DNA-binding domain)"/>
    <property type="match status" value="1"/>
</dbReference>
<evidence type="ECO:0000256" key="3">
    <source>
        <dbReference type="ARBA" id="ARBA00022833"/>
    </source>
</evidence>
<dbReference type="Gene3D" id="1.20.120.910">
    <property type="entry name" value="DksA, coiled-coil domain"/>
    <property type="match status" value="1"/>
</dbReference>
<feature type="zinc finger region" description="dksA C4-type" evidence="4">
    <location>
        <begin position="37"/>
        <end position="61"/>
    </location>
</feature>
<protein>
    <submittedName>
        <fullName evidence="6">TraR/DksA family transcriptional regulator</fullName>
    </submittedName>
</protein>
<keyword evidence="1" id="KW-0479">Metal-binding</keyword>
<dbReference type="Proteomes" id="UP000509684">
    <property type="component" value="Chromosome"/>
</dbReference>
<accession>A0A7D5SEP6</accession>
<reference evidence="6 7" key="1">
    <citation type="journal article" date="2019" name="Microbiome">
        <title>Annotated bacterial chromosomes from frame-shift-corrected long-read metagenomic data.</title>
        <authorList>
            <person name="Arumugam K."/>
            <person name="Bagci C."/>
            <person name="Bessarab I."/>
            <person name="Beier S."/>
            <person name="Buchfink B."/>
            <person name="Gorska A."/>
            <person name="Qiu G."/>
            <person name="Huson D.H."/>
            <person name="Williams R.B.H."/>
        </authorList>
    </citation>
    <scope>NUCLEOTIDE SEQUENCE [LARGE SCALE GENOMIC DNA]</scope>
    <source>
        <strain evidence="6">SSA1</strain>
    </source>
</reference>